<sequence length="330" mass="35234">MSAVEMVEVLRGPLAESRHFGHAVICDASGEVVESWGDPDQQILPRSSAKMLQALPLVASGAADAHRLSTERLALSCASHQGAPLHNEAVAAWLSDIGRSEEDLICGAEPSRDKDLRLGMIRRDEAPRRLMNNCSGKHAGFLTLARHLGAGPDYCCPDHAVQRAIKSVFEEVTGQETPGYGIDGCSAPNFATTMHGMARAMAFFASAETRGDVLSRAASRLTQAMIAHPVHVAGQGRACTHLMQAAKEPVAIKTGAEGYFIAILPERGLGISLKIVDGATRASDCAIAALLVRLGVLDADHPDVKRFMNPEIRNFAKTVTGEIRPKADVF</sequence>
<name>A0A7W6DIH5_9RHOB</name>
<gene>
    <name evidence="1" type="ORF">GGQ68_000216</name>
</gene>
<dbReference type="PANTHER" id="PTHR42110">
    <property type="entry name" value="L-ASPARAGINASE, PUTATIVE (AFU_ORTHOLOGUE AFUA_3G11890)-RELATED"/>
    <property type="match status" value="1"/>
</dbReference>
<dbReference type="RefSeq" id="WP_246429205.1">
    <property type="nucleotide sequence ID" value="NZ_BAABBZ010000012.1"/>
</dbReference>
<proteinExistence type="predicted"/>
<comment type="caution">
    <text evidence="1">The sequence shown here is derived from an EMBL/GenBank/DDBJ whole genome shotgun (WGS) entry which is preliminary data.</text>
</comment>
<protein>
    <submittedName>
        <fullName evidence="1">L-asparaginase II</fullName>
    </submittedName>
</protein>
<keyword evidence="2" id="KW-1185">Reference proteome</keyword>
<accession>A0A7W6DIH5</accession>
<dbReference type="Pfam" id="PF06089">
    <property type="entry name" value="Asparaginase_II"/>
    <property type="match status" value="1"/>
</dbReference>
<dbReference type="PANTHER" id="PTHR42110:SF1">
    <property type="entry name" value="L-ASPARAGINASE, PUTATIVE (AFU_ORTHOLOGUE AFUA_3G11890)-RELATED"/>
    <property type="match status" value="1"/>
</dbReference>
<evidence type="ECO:0000313" key="2">
    <source>
        <dbReference type="Proteomes" id="UP000541426"/>
    </source>
</evidence>
<dbReference type="InterPro" id="IPR010349">
    <property type="entry name" value="Asparaginase_II"/>
</dbReference>
<dbReference type="EMBL" id="JACIEJ010000001">
    <property type="protein sequence ID" value="MBB3983905.1"/>
    <property type="molecule type" value="Genomic_DNA"/>
</dbReference>
<dbReference type="AlphaFoldDB" id="A0A7W6DIH5"/>
<organism evidence="1 2">
    <name type="scientific">Sagittula marina</name>
    <dbReference type="NCBI Taxonomy" id="943940"/>
    <lineage>
        <taxon>Bacteria</taxon>
        <taxon>Pseudomonadati</taxon>
        <taxon>Pseudomonadota</taxon>
        <taxon>Alphaproteobacteria</taxon>
        <taxon>Rhodobacterales</taxon>
        <taxon>Roseobacteraceae</taxon>
        <taxon>Sagittula</taxon>
    </lineage>
</organism>
<dbReference type="Proteomes" id="UP000541426">
    <property type="component" value="Unassembled WGS sequence"/>
</dbReference>
<reference evidence="1 2" key="1">
    <citation type="submission" date="2020-08" db="EMBL/GenBank/DDBJ databases">
        <title>Genomic Encyclopedia of Type Strains, Phase IV (KMG-IV): sequencing the most valuable type-strain genomes for metagenomic binning, comparative biology and taxonomic classification.</title>
        <authorList>
            <person name="Goeker M."/>
        </authorList>
    </citation>
    <scope>NUCLEOTIDE SEQUENCE [LARGE SCALE GENOMIC DNA]</scope>
    <source>
        <strain evidence="1 2">DSM 102235</strain>
    </source>
</reference>
<evidence type="ECO:0000313" key="1">
    <source>
        <dbReference type="EMBL" id="MBB3983905.1"/>
    </source>
</evidence>